<dbReference type="Proteomes" id="UP000541444">
    <property type="component" value="Unassembled WGS sequence"/>
</dbReference>
<gene>
    <name evidence="1" type="ORF">GIB67_008978</name>
</gene>
<accession>A0A7J7LVV4</accession>
<name>A0A7J7LVV4_9MAGN</name>
<protein>
    <submittedName>
        <fullName evidence="1">Uncharacterized protein</fullName>
    </submittedName>
</protein>
<keyword evidence="2" id="KW-1185">Reference proteome</keyword>
<dbReference type="AlphaFoldDB" id="A0A7J7LVV4"/>
<evidence type="ECO:0000313" key="2">
    <source>
        <dbReference type="Proteomes" id="UP000541444"/>
    </source>
</evidence>
<organism evidence="1 2">
    <name type="scientific">Kingdonia uniflora</name>
    <dbReference type="NCBI Taxonomy" id="39325"/>
    <lineage>
        <taxon>Eukaryota</taxon>
        <taxon>Viridiplantae</taxon>
        <taxon>Streptophyta</taxon>
        <taxon>Embryophyta</taxon>
        <taxon>Tracheophyta</taxon>
        <taxon>Spermatophyta</taxon>
        <taxon>Magnoliopsida</taxon>
        <taxon>Ranunculales</taxon>
        <taxon>Circaeasteraceae</taxon>
        <taxon>Kingdonia</taxon>
    </lineage>
</organism>
<comment type="caution">
    <text evidence="1">The sequence shown here is derived from an EMBL/GenBank/DDBJ whole genome shotgun (WGS) entry which is preliminary data.</text>
</comment>
<dbReference type="EMBL" id="JACGCM010001965">
    <property type="protein sequence ID" value="KAF6146692.1"/>
    <property type="molecule type" value="Genomic_DNA"/>
</dbReference>
<reference evidence="1 2" key="1">
    <citation type="journal article" date="2020" name="IScience">
        <title>Genome Sequencing of the Endangered Kingdonia uniflora (Circaeasteraceae, Ranunculales) Reveals Potential Mechanisms of Evolutionary Specialization.</title>
        <authorList>
            <person name="Sun Y."/>
            <person name="Deng T."/>
            <person name="Zhang A."/>
            <person name="Moore M.J."/>
            <person name="Landis J.B."/>
            <person name="Lin N."/>
            <person name="Zhang H."/>
            <person name="Zhang X."/>
            <person name="Huang J."/>
            <person name="Zhang X."/>
            <person name="Sun H."/>
            <person name="Wang H."/>
        </authorList>
    </citation>
    <scope>NUCLEOTIDE SEQUENCE [LARGE SCALE GENOMIC DNA]</scope>
    <source>
        <strain evidence="1">TB1705</strain>
        <tissue evidence="1">Leaf</tissue>
    </source>
</reference>
<feature type="non-terminal residue" evidence="1">
    <location>
        <position position="1"/>
    </location>
</feature>
<sequence>YFVTVAVVGPVIVAARTNHCAVLSGELAACPIISRPCAAMVKVCLLGCVESILEACLGSKLRLQMIFGRLVLRIEWVSRYSSRLRSSLRVSEWGRRLRVGYYNFINYQHAPFVFLLDGLSQLYVSVSTITEVSVQETAFGDQTQTVKEIAFGDQTQTVELNGSLVGCIVNMTEYKNISVTAPYIKCDTHI</sequence>
<evidence type="ECO:0000313" key="1">
    <source>
        <dbReference type="EMBL" id="KAF6146692.1"/>
    </source>
</evidence>
<proteinExistence type="predicted"/>